<protein>
    <submittedName>
        <fullName evidence="1">Uncharacterized protein</fullName>
    </submittedName>
</protein>
<keyword evidence="2" id="KW-1185">Reference proteome</keyword>
<proteinExistence type="predicted"/>
<dbReference type="Proteomes" id="UP001163603">
    <property type="component" value="Chromosome 3"/>
</dbReference>
<evidence type="ECO:0000313" key="2">
    <source>
        <dbReference type="Proteomes" id="UP001163603"/>
    </source>
</evidence>
<dbReference type="EMBL" id="CM047738">
    <property type="protein sequence ID" value="KAJ0045674.1"/>
    <property type="molecule type" value="Genomic_DNA"/>
</dbReference>
<evidence type="ECO:0000313" key="1">
    <source>
        <dbReference type="EMBL" id="KAJ0045674.1"/>
    </source>
</evidence>
<comment type="caution">
    <text evidence="1">The sequence shown here is derived from an EMBL/GenBank/DDBJ whole genome shotgun (WGS) entry which is preliminary data.</text>
</comment>
<sequence length="185" mass="21018">MSELRDVVVSVESLRGATVEPFGSFLSNLFTRGGDLDISVDLPNSSYISSAGKKRKQNLLGELQRALRKRGEFRKLQLIANARVPILKLESKHQNISCDISIDNMAGQMKSIFLFWINEIDGRFRNMVLLVKEWAKAHNINNPKNGTLNSYSLSLLVVFHFQVMLAIFVSSVNWKNCVHYETFLL</sequence>
<organism evidence="1 2">
    <name type="scientific">Pistacia integerrima</name>
    <dbReference type="NCBI Taxonomy" id="434235"/>
    <lineage>
        <taxon>Eukaryota</taxon>
        <taxon>Viridiplantae</taxon>
        <taxon>Streptophyta</taxon>
        <taxon>Embryophyta</taxon>
        <taxon>Tracheophyta</taxon>
        <taxon>Spermatophyta</taxon>
        <taxon>Magnoliopsida</taxon>
        <taxon>eudicotyledons</taxon>
        <taxon>Gunneridae</taxon>
        <taxon>Pentapetalae</taxon>
        <taxon>rosids</taxon>
        <taxon>malvids</taxon>
        <taxon>Sapindales</taxon>
        <taxon>Anacardiaceae</taxon>
        <taxon>Pistacia</taxon>
    </lineage>
</organism>
<accession>A0ACC0Z403</accession>
<name>A0ACC0Z403_9ROSI</name>
<gene>
    <name evidence="1" type="ORF">Pint_06364</name>
</gene>
<reference evidence="2" key="1">
    <citation type="journal article" date="2023" name="G3 (Bethesda)">
        <title>Genome assembly and association tests identify interacting loci associated with vigor, precocity, and sex in interspecific pistachio rootstocks.</title>
        <authorList>
            <person name="Palmer W."/>
            <person name="Jacygrad E."/>
            <person name="Sagayaradj S."/>
            <person name="Cavanaugh K."/>
            <person name="Han R."/>
            <person name="Bertier L."/>
            <person name="Beede B."/>
            <person name="Kafkas S."/>
            <person name="Golino D."/>
            <person name="Preece J."/>
            <person name="Michelmore R."/>
        </authorList>
    </citation>
    <scope>NUCLEOTIDE SEQUENCE [LARGE SCALE GENOMIC DNA]</scope>
</reference>